<dbReference type="OrthoDB" id="5447835at2"/>
<dbReference type="EMBL" id="FORX01000003">
    <property type="protein sequence ID" value="SFJ48706.1"/>
    <property type="molecule type" value="Genomic_DNA"/>
</dbReference>
<dbReference type="Proteomes" id="UP000198635">
    <property type="component" value="Unassembled WGS sequence"/>
</dbReference>
<accession>A0A1I3RU24</accession>
<sequence>MSKSWLKSKHDSFVRDVLRDFCQIAIALENHFSEYDASGSVSFHFFDDILGRQNSKGLLWRLKDTSHLLFRNEDRTSFAILGEYLDWALGYIFHECIKLKEDAYQQLNYKPRFKQLQQGVGLTPEEQHIGSELYAVIRQTSESIEREVRRIRFIIFHCKRLFILYLPLHHENPLLARFLYAQSDLVHGVFKGYAEELIHAVYTEGTHRMYALAAQSLEDGGWLDEAAKARRLGESSGT</sequence>
<gene>
    <name evidence="1" type="ORF">SAMN04488082_103273</name>
</gene>
<keyword evidence="2" id="KW-1185">Reference proteome</keyword>
<dbReference type="AlphaFoldDB" id="A0A1I3RU24"/>
<organism evidence="1 2">
    <name type="scientific">Desulfomicrobium apsheronum</name>
    <dbReference type="NCBI Taxonomy" id="52560"/>
    <lineage>
        <taxon>Bacteria</taxon>
        <taxon>Pseudomonadati</taxon>
        <taxon>Thermodesulfobacteriota</taxon>
        <taxon>Desulfovibrionia</taxon>
        <taxon>Desulfovibrionales</taxon>
        <taxon>Desulfomicrobiaceae</taxon>
        <taxon>Desulfomicrobium</taxon>
    </lineage>
</organism>
<evidence type="ECO:0000313" key="1">
    <source>
        <dbReference type="EMBL" id="SFJ48706.1"/>
    </source>
</evidence>
<dbReference type="STRING" id="52560.SAMN04488082_103273"/>
<proteinExistence type="predicted"/>
<reference evidence="2" key="1">
    <citation type="submission" date="2016-10" db="EMBL/GenBank/DDBJ databases">
        <authorList>
            <person name="Varghese N."/>
            <person name="Submissions S."/>
        </authorList>
    </citation>
    <scope>NUCLEOTIDE SEQUENCE [LARGE SCALE GENOMIC DNA]</scope>
    <source>
        <strain evidence="2">DSM 5918</strain>
    </source>
</reference>
<dbReference type="RefSeq" id="WP_092373111.1">
    <property type="nucleotide sequence ID" value="NZ_FORX01000003.1"/>
</dbReference>
<protein>
    <submittedName>
        <fullName evidence="1">Uncharacterized protein</fullName>
    </submittedName>
</protein>
<name>A0A1I3RU24_9BACT</name>
<evidence type="ECO:0000313" key="2">
    <source>
        <dbReference type="Proteomes" id="UP000198635"/>
    </source>
</evidence>